<evidence type="ECO:0000256" key="3">
    <source>
        <dbReference type="ARBA" id="ARBA00022842"/>
    </source>
</evidence>
<dbReference type="Gene3D" id="1.10.150.520">
    <property type="match status" value="1"/>
</dbReference>
<dbReference type="Proteomes" id="UP000486903">
    <property type="component" value="Unassembled WGS sequence"/>
</dbReference>
<dbReference type="InterPro" id="IPR041492">
    <property type="entry name" value="HAD_2"/>
</dbReference>
<keyword evidence="1" id="KW-0479">Metal-binding</keyword>
<evidence type="ECO:0000313" key="5">
    <source>
        <dbReference type="Proteomes" id="UP000486903"/>
    </source>
</evidence>
<dbReference type="InterPro" id="IPR036412">
    <property type="entry name" value="HAD-like_sf"/>
</dbReference>
<dbReference type="PANTHER" id="PTHR46470:SF2">
    <property type="entry name" value="GLYCERALDEHYDE 3-PHOSPHATE PHOSPHATASE"/>
    <property type="match status" value="1"/>
</dbReference>
<dbReference type="GO" id="GO:0046872">
    <property type="term" value="F:metal ion binding"/>
    <property type="evidence" value="ECO:0007669"/>
    <property type="project" value="UniProtKB-KW"/>
</dbReference>
<sequence length="227" mass="26760">MIKAVIFDLDDTLYNERDFVIESFKEVCRYLSAKHNLNYDELLYKTIEILEQQGRGEIFNVLCELYSLDENIDTLVDIYRDAKPSIKLYDDGEYILNMLSDKYKLGLITDGMAKVQWNKIDALDIKKCFQKIIVTDDYGREFWKPYRFAYDEMLQSFKCCANEAIYIGDNPNKDFIGAREVGLNTVRIIREHGDHMKTKLDKSFEADYIINDLKEVMNYLNKININK</sequence>
<evidence type="ECO:0000313" key="4">
    <source>
        <dbReference type="EMBL" id="NFV25844.1"/>
    </source>
</evidence>
<dbReference type="Gene3D" id="3.40.50.1000">
    <property type="entry name" value="HAD superfamily/HAD-like"/>
    <property type="match status" value="1"/>
</dbReference>
<dbReference type="InterPro" id="IPR023214">
    <property type="entry name" value="HAD_sf"/>
</dbReference>
<dbReference type="EMBL" id="SXFB01000003">
    <property type="protein sequence ID" value="NFV25844.1"/>
    <property type="molecule type" value="Genomic_DNA"/>
</dbReference>
<name>A0A6B4JMA3_CLOBO</name>
<evidence type="ECO:0000256" key="1">
    <source>
        <dbReference type="ARBA" id="ARBA00022723"/>
    </source>
</evidence>
<protein>
    <submittedName>
        <fullName evidence="4">HAD family hydrolase</fullName>
    </submittedName>
</protein>
<dbReference type="SFLD" id="SFLDG01129">
    <property type="entry name" value="C1.5:_HAD__Beta-PGM__Phosphata"/>
    <property type="match status" value="1"/>
</dbReference>
<dbReference type="GO" id="GO:0016791">
    <property type="term" value="F:phosphatase activity"/>
    <property type="evidence" value="ECO:0007669"/>
    <property type="project" value="TreeGrafter"/>
</dbReference>
<dbReference type="SUPFAM" id="SSF56784">
    <property type="entry name" value="HAD-like"/>
    <property type="match status" value="1"/>
</dbReference>
<proteinExistence type="predicted"/>
<gene>
    <name evidence="4" type="ORF">FDG31_06605</name>
</gene>
<dbReference type="AlphaFoldDB" id="A0A6B4JMA3"/>
<dbReference type="PANTHER" id="PTHR46470">
    <property type="entry name" value="N-ACYLNEURAMINATE-9-PHOSPHATASE"/>
    <property type="match status" value="1"/>
</dbReference>
<comment type="caution">
    <text evidence="4">The sequence shown here is derived from an EMBL/GenBank/DDBJ whole genome shotgun (WGS) entry which is preliminary data.</text>
</comment>
<dbReference type="SFLD" id="SFLDS00003">
    <property type="entry name" value="Haloacid_Dehalogenase"/>
    <property type="match status" value="1"/>
</dbReference>
<keyword evidence="3" id="KW-0460">Magnesium</keyword>
<dbReference type="Pfam" id="PF13419">
    <property type="entry name" value="HAD_2"/>
    <property type="match status" value="1"/>
</dbReference>
<dbReference type="InterPro" id="IPR051400">
    <property type="entry name" value="HAD-like_hydrolase"/>
</dbReference>
<accession>A0A6B4JMA3</accession>
<evidence type="ECO:0000256" key="2">
    <source>
        <dbReference type="ARBA" id="ARBA00022801"/>
    </source>
</evidence>
<dbReference type="RefSeq" id="WP_003369249.1">
    <property type="nucleotide sequence ID" value="NZ_CP010520.1"/>
</dbReference>
<keyword evidence="2 4" id="KW-0378">Hydrolase</keyword>
<organism evidence="4 5">
    <name type="scientific">Clostridium botulinum</name>
    <dbReference type="NCBI Taxonomy" id="1491"/>
    <lineage>
        <taxon>Bacteria</taxon>
        <taxon>Bacillati</taxon>
        <taxon>Bacillota</taxon>
        <taxon>Clostridia</taxon>
        <taxon>Eubacteriales</taxon>
        <taxon>Clostridiaceae</taxon>
        <taxon>Clostridium</taxon>
    </lineage>
</organism>
<reference evidence="4 5" key="1">
    <citation type="submission" date="2019-04" db="EMBL/GenBank/DDBJ databases">
        <title>Genome sequencing of Clostridium botulinum Groups I-IV and Clostridium butyricum.</title>
        <authorList>
            <person name="Brunt J."/>
            <person name="Van Vliet A.H.M."/>
            <person name="Stringer S.C."/>
            <person name="Carter A.T."/>
            <person name="Peck M.W."/>
        </authorList>
    </citation>
    <scope>NUCLEOTIDE SEQUENCE [LARGE SCALE GENOMIC DNA]</scope>
    <source>
        <strain evidence="4 5">BL81</strain>
    </source>
</reference>